<comment type="similarity">
    <text evidence="2">Belongs to the enolase family.</text>
</comment>
<evidence type="ECO:0000256" key="8">
    <source>
        <dbReference type="ARBA" id="ARBA00048333"/>
    </source>
</evidence>
<dbReference type="AlphaFoldDB" id="A0ABD3VVX0"/>
<dbReference type="PANTHER" id="PTHR11902:SF30">
    <property type="entry name" value="ENOLASE 4"/>
    <property type="match status" value="1"/>
</dbReference>
<feature type="region of interest" description="Disordered" evidence="9">
    <location>
        <begin position="560"/>
        <end position="596"/>
    </location>
</feature>
<evidence type="ECO:0000259" key="10">
    <source>
        <dbReference type="SMART" id="SM01192"/>
    </source>
</evidence>
<dbReference type="InterPro" id="IPR029017">
    <property type="entry name" value="Enolase-like_N"/>
</dbReference>
<proteinExistence type="inferred from homology"/>
<dbReference type="InterPro" id="IPR020811">
    <property type="entry name" value="Enolase_N"/>
</dbReference>
<dbReference type="InterPro" id="IPR000941">
    <property type="entry name" value="Enolase"/>
</dbReference>
<sequence>MSTVTTKSSSKEVRELYELKQKASLYYAQNGVPQKMEDVLNTMFYDDPSDVYGYLAKYFGQFAKAPKITKIVARRGVDTRAQSTIQTEVYCMLKNKNKLVITSLSSNPGPDVQETARPEEKEEEEKEKEEFIKAAISYMNNDVNNRLQGVNPVNQEEIDEIVSKLFADLKAVEDERLAREAAEKAAAGEDVSSEDKKLDSATSKPKSPKGKGGAKVPVVLLPPSEPREKMVPGSNCMSAISQALCAAGARVQDIDLFEHMAILRFGQTPDKYHLPIPMVTVLHSGRAAPGKSNCVKEFMIVPRPGKLLEETIPQITAVYNQIAKVVTTKNGTTAKNVTDTGAIVVSFDRPEQGLDMIQEAITAVGLTPGEDIYIALNCAGHEIFEYEKGKYEVITGQQKVPDDLVEYWTELLGRYMSVIAIIDPMRKQEAVHWMNLCEKISERCFIIGSQVYQRPGKLREEELTENFRTSGIVLKLEQMNTITDIMACSKKMEDAGNKVILAASQGETTDDFLADMAVGINATFLKLGAPCRGERVSKLNRLLQIEELLKREDKLAQHEDYNFLLITPPPPPPPFTEEGEEAQPEEPKKNESGKKN</sequence>
<dbReference type="SUPFAM" id="SSF51604">
    <property type="entry name" value="Enolase C-terminal domain-like"/>
    <property type="match status" value="1"/>
</dbReference>
<organism evidence="12 13">
    <name type="scientific">Sinanodonta woodiana</name>
    <name type="common">Chinese pond mussel</name>
    <name type="synonym">Anodonta woodiana</name>
    <dbReference type="NCBI Taxonomy" id="1069815"/>
    <lineage>
        <taxon>Eukaryota</taxon>
        <taxon>Metazoa</taxon>
        <taxon>Spiralia</taxon>
        <taxon>Lophotrochozoa</taxon>
        <taxon>Mollusca</taxon>
        <taxon>Bivalvia</taxon>
        <taxon>Autobranchia</taxon>
        <taxon>Heteroconchia</taxon>
        <taxon>Palaeoheterodonta</taxon>
        <taxon>Unionida</taxon>
        <taxon>Unionoidea</taxon>
        <taxon>Unionidae</taxon>
        <taxon>Unioninae</taxon>
        <taxon>Sinanodonta</taxon>
    </lineage>
</organism>
<evidence type="ECO:0000256" key="3">
    <source>
        <dbReference type="ARBA" id="ARBA00012058"/>
    </source>
</evidence>
<dbReference type="InterPro" id="IPR020810">
    <property type="entry name" value="Enolase_C"/>
</dbReference>
<dbReference type="InterPro" id="IPR036849">
    <property type="entry name" value="Enolase-like_C_sf"/>
</dbReference>
<dbReference type="GO" id="GO:0006096">
    <property type="term" value="P:glycolytic process"/>
    <property type="evidence" value="ECO:0007669"/>
    <property type="project" value="UniProtKB-KW"/>
</dbReference>
<dbReference type="Gene3D" id="3.30.390.10">
    <property type="entry name" value="Enolase-like, N-terminal domain"/>
    <property type="match status" value="1"/>
</dbReference>
<keyword evidence="4" id="KW-0324">Glycolysis</keyword>
<evidence type="ECO:0000256" key="1">
    <source>
        <dbReference type="ARBA" id="ARBA00005031"/>
    </source>
</evidence>
<evidence type="ECO:0000256" key="7">
    <source>
        <dbReference type="ARBA" id="ARBA00034855"/>
    </source>
</evidence>
<dbReference type="Gene3D" id="3.20.20.120">
    <property type="entry name" value="Enolase-like C-terminal domain"/>
    <property type="match status" value="1"/>
</dbReference>
<evidence type="ECO:0000256" key="2">
    <source>
        <dbReference type="ARBA" id="ARBA00009604"/>
    </source>
</evidence>
<dbReference type="GO" id="GO:0004634">
    <property type="term" value="F:phosphopyruvate hydratase activity"/>
    <property type="evidence" value="ECO:0007669"/>
    <property type="project" value="UniProtKB-EC"/>
</dbReference>
<dbReference type="Pfam" id="PF00113">
    <property type="entry name" value="Enolase_C"/>
    <property type="match status" value="1"/>
</dbReference>
<dbReference type="CDD" id="cd22974">
    <property type="entry name" value="DD_ENO4"/>
    <property type="match status" value="1"/>
</dbReference>
<feature type="compositionally biased region" description="Basic and acidic residues" evidence="9">
    <location>
        <begin position="585"/>
        <end position="596"/>
    </location>
</feature>
<evidence type="ECO:0000313" key="13">
    <source>
        <dbReference type="Proteomes" id="UP001634394"/>
    </source>
</evidence>
<evidence type="ECO:0000259" key="11">
    <source>
        <dbReference type="SMART" id="SM01193"/>
    </source>
</evidence>
<protein>
    <recommendedName>
        <fullName evidence="7">Enolase 4</fullName>
        <ecNumber evidence="3">4.2.1.11</ecNumber>
    </recommendedName>
    <alternativeName>
        <fullName evidence="6">2-phospho-D-glycerate hydro-lyase</fullName>
    </alternativeName>
</protein>
<dbReference type="SMART" id="SM01193">
    <property type="entry name" value="Enolase_N"/>
    <property type="match status" value="1"/>
</dbReference>
<comment type="pathway">
    <text evidence="1">Carbohydrate degradation; glycolysis; pyruvate from D-glyceraldehyde 3-phosphate: step 4/5.</text>
</comment>
<feature type="region of interest" description="Disordered" evidence="9">
    <location>
        <begin position="103"/>
        <end position="126"/>
    </location>
</feature>
<evidence type="ECO:0000313" key="12">
    <source>
        <dbReference type="EMBL" id="KAL3864520.1"/>
    </source>
</evidence>
<evidence type="ECO:0000256" key="9">
    <source>
        <dbReference type="SAM" id="MobiDB-lite"/>
    </source>
</evidence>
<name>A0ABD3VVX0_SINWO</name>
<keyword evidence="13" id="KW-1185">Reference proteome</keyword>
<comment type="caution">
    <text evidence="12">The sequence shown here is derived from an EMBL/GenBank/DDBJ whole genome shotgun (WGS) entry which is preliminary data.</text>
</comment>
<dbReference type="EMBL" id="JBJQND010000010">
    <property type="protein sequence ID" value="KAL3864520.1"/>
    <property type="molecule type" value="Genomic_DNA"/>
</dbReference>
<keyword evidence="5" id="KW-0456">Lyase</keyword>
<feature type="domain" description="Enolase N-terminal" evidence="11">
    <location>
        <begin position="68"/>
        <end position="260"/>
    </location>
</feature>
<comment type="catalytic activity">
    <reaction evidence="8">
        <text>(2R)-2-phosphoglycerate = phosphoenolpyruvate + H2O</text>
        <dbReference type="Rhea" id="RHEA:10164"/>
        <dbReference type="ChEBI" id="CHEBI:15377"/>
        <dbReference type="ChEBI" id="CHEBI:58289"/>
        <dbReference type="ChEBI" id="CHEBI:58702"/>
        <dbReference type="EC" id="4.2.1.11"/>
    </reaction>
</comment>
<evidence type="ECO:0000256" key="4">
    <source>
        <dbReference type="ARBA" id="ARBA00023152"/>
    </source>
</evidence>
<dbReference type="SUPFAM" id="SSF54826">
    <property type="entry name" value="Enolase N-terminal domain-like"/>
    <property type="match status" value="1"/>
</dbReference>
<feature type="region of interest" description="Disordered" evidence="9">
    <location>
        <begin position="183"/>
        <end position="220"/>
    </location>
</feature>
<evidence type="ECO:0000256" key="5">
    <source>
        <dbReference type="ARBA" id="ARBA00023239"/>
    </source>
</evidence>
<dbReference type="EC" id="4.2.1.11" evidence="3"/>
<reference evidence="12 13" key="1">
    <citation type="submission" date="2024-11" db="EMBL/GenBank/DDBJ databases">
        <title>Chromosome-level genome assembly of the freshwater bivalve Anodonta woodiana.</title>
        <authorList>
            <person name="Chen X."/>
        </authorList>
    </citation>
    <scope>NUCLEOTIDE SEQUENCE [LARGE SCALE GENOMIC DNA]</scope>
    <source>
        <strain evidence="12">MN2024</strain>
        <tissue evidence="12">Gills</tissue>
    </source>
</reference>
<dbReference type="SMART" id="SM01192">
    <property type="entry name" value="Enolase_C"/>
    <property type="match status" value="1"/>
</dbReference>
<evidence type="ECO:0000256" key="6">
    <source>
        <dbReference type="ARBA" id="ARBA00031125"/>
    </source>
</evidence>
<accession>A0ABD3VVX0</accession>
<dbReference type="PRINTS" id="PR00148">
    <property type="entry name" value="ENOLASE"/>
</dbReference>
<feature type="compositionally biased region" description="Basic and acidic residues" evidence="9">
    <location>
        <begin position="183"/>
        <end position="199"/>
    </location>
</feature>
<dbReference type="InterPro" id="IPR047500">
    <property type="entry name" value="DD_ENO4"/>
</dbReference>
<feature type="domain" description="Enolase C-terminal TIM barrel" evidence="10">
    <location>
        <begin position="271"/>
        <end position="563"/>
    </location>
</feature>
<dbReference type="PANTHER" id="PTHR11902">
    <property type="entry name" value="ENOLASE"/>
    <property type="match status" value="1"/>
</dbReference>
<dbReference type="Proteomes" id="UP001634394">
    <property type="component" value="Unassembled WGS sequence"/>
</dbReference>
<gene>
    <name evidence="12" type="ORF">ACJMK2_006194</name>
</gene>